<protein>
    <recommendedName>
        <fullName evidence="7">Right handed beta helix domain-containing protein</fullName>
    </recommendedName>
</protein>
<dbReference type="Proteomes" id="UP000264492">
    <property type="component" value="Unassembled WGS sequence"/>
</dbReference>
<sequence length="366" mass="38607">MRRPPARARMAPRARPEAGADRLRRALLGVLPAAWCALAWPARGAARIDVRAHGARGDGRHDDTAAFQAAIDALPAAGGTVAVGAGDYLIDPLRSVRLRNRMHLRMDARARLLARPNAAPRAYVLDATGVEQVEISGGAIVGERDRHQGDAGEWGHGLMIRAAAQVTVRDLHISDCWGDGISIGGAKGAGGRIVPSRDIALLRVRCIGNRRQGLTIGRSRRVRVDDSEFADTGGALPGCGIDIEPDAGDIAHDVVIAGCRVRGNRGAGIQLYKRSSLIRVRDCTIEANQGHGVLVIGASDCEIAGNRIRRNGLGGLALRPGSADVAVSGNEFVGNAPKRGSPRSAQLSVAPEARDVRVAADNRYPD</sequence>
<feature type="domain" description="Rhamnogalacturonase A/B/Epimerase-like pectate lyase" evidence="3">
    <location>
        <begin position="49"/>
        <end position="91"/>
    </location>
</feature>
<dbReference type="PANTHER" id="PTHR22990:SF15">
    <property type="entry name" value="F-BOX ONLY PROTEIN 10"/>
    <property type="match status" value="1"/>
</dbReference>
<dbReference type="Gene3D" id="2.160.20.10">
    <property type="entry name" value="Single-stranded right-handed beta-helix, Pectin lyase-like"/>
    <property type="match status" value="1"/>
</dbReference>
<evidence type="ECO:0000313" key="6">
    <source>
        <dbReference type="Proteomes" id="UP000264492"/>
    </source>
</evidence>
<proteinExistence type="predicted"/>
<dbReference type="EMBL" id="QTSU01000002">
    <property type="protein sequence ID" value="RDZ27427.1"/>
    <property type="molecule type" value="Genomic_DNA"/>
</dbReference>
<comment type="caution">
    <text evidence="5">The sequence shown here is derived from an EMBL/GenBank/DDBJ whole genome shotgun (WGS) entry which is preliminary data.</text>
</comment>
<keyword evidence="1" id="KW-0677">Repeat</keyword>
<dbReference type="Pfam" id="PF13229">
    <property type="entry name" value="Beta_helix"/>
    <property type="match status" value="1"/>
</dbReference>
<dbReference type="PANTHER" id="PTHR22990">
    <property type="entry name" value="F-BOX ONLY PROTEIN"/>
    <property type="match status" value="1"/>
</dbReference>
<accession>A0A371K0Q8</accession>
<name>A0A371K0Q8_9GAMM</name>
<feature type="domain" description="Right handed beta helix" evidence="4">
    <location>
        <begin position="157"/>
        <end position="332"/>
    </location>
</feature>
<evidence type="ECO:0000259" key="4">
    <source>
        <dbReference type="Pfam" id="PF13229"/>
    </source>
</evidence>
<dbReference type="AlphaFoldDB" id="A0A371K0Q8"/>
<dbReference type="InterPro" id="IPR051550">
    <property type="entry name" value="SCF-Subunits/Alg-Epimerases"/>
</dbReference>
<feature type="region of interest" description="Disordered" evidence="2">
    <location>
        <begin position="332"/>
        <end position="352"/>
    </location>
</feature>
<evidence type="ECO:0000256" key="1">
    <source>
        <dbReference type="ARBA" id="ARBA00022737"/>
    </source>
</evidence>
<dbReference type="InterPro" id="IPR039448">
    <property type="entry name" value="Beta_helix"/>
</dbReference>
<organism evidence="5 6">
    <name type="scientific">Lysobacter silvisoli</name>
    <dbReference type="NCBI Taxonomy" id="2293254"/>
    <lineage>
        <taxon>Bacteria</taxon>
        <taxon>Pseudomonadati</taxon>
        <taxon>Pseudomonadota</taxon>
        <taxon>Gammaproteobacteria</taxon>
        <taxon>Lysobacterales</taxon>
        <taxon>Lysobacteraceae</taxon>
        <taxon>Lysobacter</taxon>
    </lineage>
</organism>
<evidence type="ECO:0000313" key="5">
    <source>
        <dbReference type="EMBL" id="RDZ27427.1"/>
    </source>
</evidence>
<reference evidence="5 6" key="1">
    <citation type="submission" date="2018-08" db="EMBL/GenBank/DDBJ databases">
        <title>Lysobacter sp. zong2l5, whole genome shotgun sequence.</title>
        <authorList>
            <person name="Zhang X."/>
            <person name="Feng G."/>
            <person name="Zhu H."/>
        </authorList>
    </citation>
    <scope>NUCLEOTIDE SEQUENCE [LARGE SCALE GENOMIC DNA]</scope>
    <source>
        <strain evidence="6">zong2l5</strain>
    </source>
</reference>
<keyword evidence="6" id="KW-1185">Reference proteome</keyword>
<dbReference type="InterPro" id="IPR024535">
    <property type="entry name" value="RHGA/B-epi-like_pectate_lyase"/>
</dbReference>
<dbReference type="InterPro" id="IPR011050">
    <property type="entry name" value="Pectin_lyase_fold/virulence"/>
</dbReference>
<dbReference type="SMART" id="SM00710">
    <property type="entry name" value="PbH1"/>
    <property type="match status" value="6"/>
</dbReference>
<dbReference type="SUPFAM" id="SSF51126">
    <property type="entry name" value="Pectin lyase-like"/>
    <property type="match status" value="1"/>
</dbReference>
<evidence type="ECO:0000259" key="3">
    <source>
        <dbReference type="Pfam" id="PF12708"/>
    </source>
</evidence>
<evidence type="ECO:0000256" key="2">
    <source>
        <dbReference type="SAM" id="MobiDB-lite"/>
    </source>
</evidence>
<dbReference type="InterPro" id="IPR006626">
    <property type="entry name" value="PbH1"/>
</dbReference>
<dbReference type="Pfam" id="PF12708">
    <property type="entry name" value="Pect-lyase_RHGA_epim"/>
    <property type="match status" value="1"/>
</dbReference>
<gene>
    <name evidence="5" type="ORF">DX914_14455</name>
</gene>
<evidence type="ECO:0008006" key="7">
    <source>
        <dbReference type="Google" id="ProtNLM"/>
    </source>
</evidence>
<dbReference type="InterPro" id="IPR012334">
    <property type="entry name" value="Pectin_lyas_fold"/>
</dbReference>